<gene>
    <name evidence="8" type="ORF">BU14_0219s0022</name>
</gene>
<evidence type="ECO:0000313" key="9">
    <source>
        <dbReference type="Proteomes" id="UP000218209"/>
    </source>
</evidence>
<dbReference type="GO" id="GO:0006105">
    <property type="term" value="P:succinate metabolic process"/>
    <property type="evidence" value="ECO:0007669"/>
    <property type="project" value="TreeGrafter"/>
</dbReference>
<dbReference type="InterPro" id="IPR008381">
    <property type="entry name" value="SDHAF3/Sdh7"/>
</dbReference>
<comment type="similarity">
    <text evidence="2 6">Belongs to the complex I LYR family. SDHAF3 subfamily.</text>
</comment>
<dbReference type="CDD" id="cd20270">
    <property type="entry name" value="Complex1_LYR_SDHAF3_LYRM10"/>
    <property type="match status" value="1"/>
</dbReference>
<dbReference type="EMBL" id="KV918889">
    <property type="protein sequence ID" value="OSX75822.1"/>
    <property type="molecule type" value="Genomic_DNA"/>
</dbReference>
<organism evidence="8 9">
    <name type="scientific">Porphyra umbilicalis</name>
    <name type="common">Purple laver</name>
    <name type="synonym">Red alga</name>
    <dbReference type="NCBI Taxonomy" id="2786"/>
    <lineage>
        <taxon>Eukaryota</taxon>
        <taxon>Rhodophyta</taxon>
        <taxon>Bangiophyceae</taxon>
        <taxon>Bangiales</taxon>
        <taxon>Bangiaceae</taxon>
        <taxon>Porphyra</taxon>
    </lineage>
</organism>
<keyword evidence="9" id="KW-1185">Reference proteome</keyword>
<feature type="region of interest" description="Disordered" evidence="7">
    <location>
        <begin position="115"/>
        <end position="146"/>
    </location>
</feature>
<name>A0A1X6P4M6_PORUM</name>
<dbReference type="PANTHER" id="PTHR13137:SF6">
    <property type="entry name" value="SUCCINATE DEHYDROGENASE ASSEMBLY FACTOR 3, MITOCHONDRIAL"/>
    <property type="match status" value="1"/>
</dbReference>
<evidence type="ECO:0000256" key="2">
    <source>
        <dbReference type="ARBA" id="ARBA00006020"/>
    </source>
</evidence>
<dbReference type="AlphaFoldDB" id="A0A1X6P4M6"/>
<feature type="compositionally biased region" description="Low complexity" evidence="7">
    <location>
        <begin position="115"/>
        <end position="129"/>
    </location>
</feature>
<proteinExistence type="inferred from homology"/>
<keyword evidence="5 6" id="KW-0143">Chaperone</keyword>
<comment type="function">
    <text evidence="6">Plays an essential role in the assembly of succinate dehydrogenase (SDH), an enzyme complex (also referred to as respiratory complex II) that is a component of both the tricarboxylic acid (TCA) cycle and the mitochondrial electron transport chain, and which couples the oxidation of succinate to fumarate with the reduction of ubiquinone (coenzyme Q) to ubiquinol. Promotes maturation of the iron-sulfur protein subunit of the SDH catalytic dimer, protecting it from the deleterious effects of oxidants. May act together with SDHAF1.</text>
</comment>
<dbReference type="GO" id="GO:0005759">
    <property type="term" value="C:mitochondrial matrix"/>
    <property type="evidence" value="ECO:0007669"/>
    <property type="project" value="UniProtKB-SubCell"/>
</dbReference>
<comment type="subunit">
    <text evidence="6">Interacts with the iron-sulfur protein subunit within the SDH catalytic dimer.</text>
</comment>
<evidence type="ECO:0000256" key="3">
    <source>
        <dbReference type="ARBA" id="ARBA00022946"/>
    </source>
</evidence>
<evidence type="ECO:0000256" key="1">
    <source>
        <dbReference type="ARBA" id="ARBA00004305"/>
    </source>
</evidence>
<keyword evidence="3" id="KW-0809">Transit peptide</keyword>
<dbReference type="Pfam" id="PF13233">
    <property type="entry name" value="Complex1_LYR_2"/>
    <property type="match status" value="1"/>
</dbReference>
<accession>A0A1X6P4M6</accession>
<evidence type="ECO:0000256" key="6">
    <source>
        <dbReference type="RuleBase" id="RU368039"/>
    </source>
</evidence>
<comment type="subcellular location">
    <subcellularLocation>
        <location evidence="1 6">Mitochondrion matrix</location>
    </subcellularLocation>
</comment>
<dbReference type="Proteomes" id="UP000218209">
    <property type="component" value="Unassembled WGS sequence"/>
</dbReference>
<sequence>MPVPPPTAAAAAAAAAAGGLGPRRRDVLGLYRSLLRIHAAVLPAAQRALGDRYVREEFKAHKEVEPAQADAFMQTWQEYWVHLARARGGPVGRDLDGGTSEALSEEQTAKLDELAAAARAASPRLGDAAADADDDGPAAPRGGKTE</sequence>
<dbReference type="PANTHER" id="PTHR13137">
    <property type="entry name" value="DC11 ACN9 HOMOLOG"/>
    <property type="match status" value="1"/>
</dbReference>
<reference evidence="8 9" key="1">
    <citation type="submission" date="2017-03" db="EMBL/GenBank/DDBJ databases">
        <title>WGS assembly of Porphyra umbilicalis.</title>
        <authorList>
            <person name="Brawley S.H."/>
            <person name="Blouin N.A."/>
            <person name="Ficko-Blean E."/>
            <person name="Wheeler G.L."/>
            <person name="Lohr M."/>
            <person name="Goodson H.V."/>
            <person name="Jenkins J.W."/>
            <person name="Blaby-Haas C.E."/>
            <person name="Helliwell K.E."/>
            <person name="Chan C."/>
            <person name="Marriage T."/>
            <person name="Bhattacharya D."/>
            <person name="Klein A.S."/>
            <person name="Badis Y."/>
            <person name="Brodie J."/>
            <person name="Cao Y."/>
            <person name="Collen J."/>
            <person name="Dittami S.M."/>
            <person name="Gachon C.M."/>
            <person name="Green B.R."/>
            <person name="Karpowicz S."/>
            <person name="Kim J.W."/>
            <person name="Kudahl U."/>
            <person name="Lin S."/>
            <person name="Michel G."/>
            <person name="Mittag M."/>
            <person name="Olson B.J."/>
            <person name="Pangilinan J."/>
            <person name="Peng Y."/>
            <person name="Qiu H."/>
            <person name="Shu S."/>
            <person name="Singer J.T."/>
            <person name="Smith A.G."/>
            <person name="Sprecher B.N."/>
            <person name="Wagner V."/>
            <person name="Wang W."/>
            <person name="Wang Z.-Y."/>
            <person name="Yan J."/>
            <person name="Yarish C."/>
            <person name="Zoeuner-Riek S."/>
            <person name="Zhuang Y."/>
            <person name="Zou Y."/>
            <person name="Lindquist E.A."/>
            <person name="Grimwood J."/>
            <person name="Barry K."/>
            <person name="Rokhsar D.S."/>
            <person name="Schmutz J."/>
            <person name="Stiller J.W."/>
            <person name="Grossman A.R."/>
            <person name="Prochnik S.E."/>
        </authorList>
    </citation>
    <scope>NUCLEOTIDE SEQUENCE [LARGE SCALE GENOMIC DNA]</scope>
    <source>
        <strain evidence="8">4086291</strain>
    </source>
</reference>
<keyword evidence="4 6" id="KW-0496">Mitochondrion</keyword>
<evidence type="ECO:0000313" key="8">
    <source>
        <dbReference type="EMBL" id="OSX75822.1"/>
    </source>
</evidence>
<evidence type="ECO:0000256" key="5">
    <source>
        <dbReference type="ARBA" id="ARBA00023186"/>
    </source>
</evidence>
<dbReference type="OrthoDB" id="278329at2759"/>
<evidence type="ECO:0000256" key="4">
    <source>
        <dbReference type="ARBA" id="ARBA00023128"/>
    </source>
</evidence>
<dbReference type="GO" id="GO:0034553">
    <property type="term" value="P:mitochondrial respiratory chain complex II assembly"/>
    <property type="evidence" value="ECO:0007669"/>
    <property type="project" value="UniProtKB-UniRule"/>
</dbReference>
<protein>
    <recommendedName>
        <fullName evidence="6">Succinate dehydrogenase assembly factor 3</fullName>
        <shortName evidence="6">SDH assembly factor 3</shortName>
        <shortName evidence="6">SDHAF3</shortName>
    </recommendedName>
</protein>
<evidence type="ECO:0000256" key="7">
    <source>
        <dbReference type="SAM" id="MobiDB-lite"/>
    </source>
</evidence>
<dbReference type="GO" id="GO:0005758">
    <property type="term" value="C:mitochondrial intermembrane space"/>
    <property type="evidence" value="ECO:0007669"/>
    <property type="project" value="TreeGrafter"/>
</dbReference>